<keyword evidence="1" id="KW-0472">Membrane</keyword>
<gene>
    <name evidence="2" type="ORF">EB796_013682</name>
</gene>
<sequence length="141" mass="15182">MNRVNIHIIPQVLLPDADAANNCDGYSQSGELAVNFSNPRIQALQKFFAETPMQLALSVEAGAELLVSLLVTIVTLYLCVTCSFILLSTCCLLSLYHLATTCCLLSLCHLATTCCLLSLCHLAATCCLLSLSSSSKLFDTF</sequence>
<protein>
    <submittedName>
        <fullName evidence="2">Uncharacterized protein</fullName>
    </submittedName>
</protein>
<comment type="caution">
    <text evidence="2">The sequence shown here is derived from an EMBL/GenBank/DDBJ whole genome shotgun (WGS) entry which is preliminary data.</text>
</comment>
<accession>A0A7J7JPY3</accession>
<feature type="transmembrane region" description="Helical" evidence="1">
    <location>
        <begin position="65"/>
        <end position="95"/>
    </location>
</feature>
<dbReference type="EMBL" id="VXIV02001997">
    <property type="protein sequence ID" value="KAF6028035.1"/>
    <property type="molecule type" value="Genomic_DNA"/>
</dbReference>
<evidence type="ECO:0000313" key="2">
    <source>
        <dbReference type="EMBL" id="KAF6028035.1"/>
    </source>
</evidence>
<keyword evidence="1" id="KW-0812">Transmembrane</keyword>
<keyword evidence="1" id="KW-1133">Transmembrane helix</keyword>
<dbReference type="Proteomes" id="UP000593567">
    <property type="component" value="Unassembled WGS sequence"/>
</dbReference>
<evidence type="ECO:0000256" key="1">
    <source>
        <dbReference type="SAM" id="Phobius"/>
    </source>
</evidence>
<dbReference type="AlphaFoldDB" id="A0A7J7JPY3"/>
<organism evidence="2 3">
    <name type="scientific">Bugula neritina</name>
    <name type="common">Brown bryozoan</name>
    <name type="synonym">Sertularia neritina</name>
    <dbReference type="NCBI Taxonomy" id="10212"/>
    <lineage>
        <taxon>Eukaryota</taxon>
        <taxon>Metazoa</taxon>
        <taxon>Spiralia</taxon>
        <taxon>Lophotrochozoa</taxon>
        <taxon>Bryozoa</taxon>
        <taxon>Gymnolaemata</taxon>
        <taxon>Cheilostomatida</taxon>
        <taxon>Flustrina</taxon>
        <taxon>Buguloidea</taxon>
        <taxon>Bugulidae</taxon>
        <taxon>Bugula</taxon>
    </lineage>
</organism>
<keyword evidence="3" id="KW-1185">Reference proteome</keyword>
<name>A0A7J7JPY3_BUGNE</name>
<proteinExistence type="predicted"/>
<reference evidence="2" key="1">
    <citation type="submission" date="2020-06" db="EMBL/GenBank/DDBJ databases">
        <title>Draft genome of Bugula neritina, a colonial animal packing powerful symbionts and potential medicines.</title>
        <authorList>
            <person name="Rayko M."/>
        </authorList>
    </citation>
    <scope>NUCLEOTIDE SEQUENCE [LARGE SCALE GENOMIC DNA]</scope>
    <source>
        <strain evidence="2">Kwan_BN1</strain>
    </source>
</reference>
<evidence type="ECO:0000313" key="3">
    <source>
        <dbReference type="Proteomes" id="UP000593567"/>
    </source>
</evidence>
<feature type="transmembrane region" description="Helical" evidence="1">
    <location>
        <begin position="107"/>
        <end position="131"/>
    </location>
</feature>